<feature type="transmembrane region" description="Helical" evidence="1">
    <location>
        <begin position="325"/>
        <end position="346"/>
    </location>
</feature>
<keyword evidence="1" id="KW-0812">Transmembrane</keyword>
<feature type="transmembrane region" description="Helical" evidence="1">
    <location>
        <begin position="177"/>
        <end position="198"/>
    </location>
</feature>
<keyword evidence="1" id="KW-0472">Membrane</keyword>
<feature type="transmembrane region" description="Helical" evidence="1">
    <location>
        <begin position="261"/>
        <end position="277"/>
    </location>
</feature>
<feature type="transmembrane region" description="Helical" evidence="1">
    <location>
        <begin position="52"/>
        <end position="72"/>
    </location>
</feature>
<name>A0A2D2B0S6_9CAUL</name>
<protein>
    <submittedName>
        <fullName evidence="3">Acyltransferase</fullName>
    </submittedName>
</protein>
<dbReference type="RefSeq" id="WP_099623106.1">
    <property type="nucleotide sequence ID" value="NZ_CP024201.1"/>
</dbReference>
<feature type="transmembrane region" description="Helical" evidence="1">
    <location>
        <begin position="13"/>
        <end position="32"/>
    </location>
</feature>
<evidence type="ECO:0000313" key="3">
    <source>
        <dbReference type="EMBL" id="ATQ43858.1"/>
    </source>
</evidence>
<dbReference type="PANTHER" id="PTHR23028">
    <property type="entry name" value="ACETYLTRANSFERASE"/>
    <property type="match status" value="1"/>
</dbReference>
<keyword evidence="3" id="KW-0808">Transferase</keyword>
<reference evidence="3 4" key="1">
    <citation type="submission" date="2017-10" db="EMBL/GenBank/DDBJ databases">
        <title>Genome sequence of Caulobacter mirabilis FWC38.</title>
        <authorList>
            <person name="Fiebig A."/>
            <person name="Crosson S."/>
        </authorList>
    </citation>
    <scope>NUCLEOTIDE SEQUENCE [LARGE SCALE GENOMIC DNA]</scope>
    <source>
        <strain evidence="3 4">FWC 38</strain>
    </source>
</reference>
<dbReference type="PANTHER" id="PTHR23028:SF53">
    <property type="entry name" value="ACYL_TRANSF_3 DOMAIN-CONTAINING PROTEIN"/>
    <property type="match status" value="1"/>
</dbReference>
<evidence type="ECO:0000313" key="4">
    <source>
        <dbReference type="Proteomes" id="UP000228945"/>
    </source>
</evidence>
<dbReference type="EMBL" id="CP024201">
    <property type="protein sequence ID" value="ATQ43858.1"/>
    <property type="molecule type" value="Genomic_DNA"/>
</dbReference>
<dbReference type="OrthoDB" id="9796461at2"/>
<dbReference type="Proteomes" id="UP000228945">
    <property type="component" value="Chromosome"/>
</dbReference>
<keyword evidence="4" id="KW-1185">Reference proteome</keyword>
<feature type="transmembrane region" description="Helical" evidence="1">
    <location>
        <begin position="210"/>
        <end position="228"/>
    </location>
</feature>
<dbReference type="GO" id="GO:0016747">
    <property type="term" value="F:acyltransferase activity, transferring groups other than amino-acyl groups"/>
    <property type="evidence" value="ECO:0007669"/>
    <property type="project" value="InterPro"/>
</dbReference>
<keyword evidence="1" id="KW-1133">Transmembrane helix</keyword>
<dbReference type="GO" id="GO:0000271">
    <property type="term" value="P:polysaccharide biosynthetic process"/>
    <property type="evidence" value="ECO:0007669"/>
    <property type="project" value="TreeGrafter"/>
</dbReference>
<feature type="transmembrane region" description="Helical" evidence="1">
    <location>
        <begin position="237"/>
        <end position="255"/>
    </location>
</feature>
<dbReference type="InterPro" id="IPR002656">
    <property type="entry name" value="Acyl_transf_3_dom"/>
</dbReference>
<feature type="transmembrane region" description="Helical" evidence="1">
    <location>
        <begin position="153"/>
        <end position="170"/>
    </location>
</feature>
<feature type="domain" description="Acyltransferase 3" evidence="2">
    <location>
        <begin position="15"/>
        <end position="347"/>
    </location>
</feature>
<organism evidence="3 4">
    <name type="scientific">Caulobacter mirabilis</name>
    <dbReference type="NCBI Taxonomy" id="69666"/>
    <lineage>
        <taxon>Bacteria</taxon>
        <taxon>Pseudomonadati</taxon>
        <taxon>Pseudomonadota</taxon>
        <taxon>Alphaproteobacteria</taxon>
        <taxon>Caulobacterales</taxon>
        <taxon>Caulobacteraceae</taxon>
        <taxon>Caulobacter</taxon>
    </lineage>
</organism>
<gene>
    <name evidence="3" type="ORF">CSW64_16370</name>
</gene>
<feature type="transmembrane region" description="Helical" evidence="1">
    <location>
        <begin position="92"/>
        <end position="114"/>
    </location>
</feature>
<dbReference type="KEGG" id="cmb:CSW64_16370"/>
<evidence type="ECO:0000256" key="1">
    <source>
        <dbReference type="SAM" id="Phobius"/>
    </source>
</evidence>
<feature type="transmembrane region" description="Helical" evidence="1">
    <location>
        <begin position="121"/>
        <end position="141"/>
    </location>
</feature>
<dbReference type="GO" id="GO:0016020">
    <property type="term" value="C:membrane"/>
    <property type="evidence" value="ECO:0007669"/>
    <property type="project" value="TreeGrafter"/>
</dbReference>
<feature type="transmembrane region" description="Helical" evidence="1">
    <location>
        <begin position="289"/>
        <end position="313"/>
    </location>
</feature>
<dbReference type="AlphaFoldDB" id="A0A2D2B0S6"/>
<proteinExistence type="predicted"/>
<dbReference type="InterPro" id="IPR050879">
    <property type="entry name" value="Acyltransferase_3"/>
</dbReference>
<sequence length="383" mass="42179">MRSDPNATQPSDLPALTTIRFVLAAGVVLFHYQLQWPWDTLSATGLIERARLGVDIFFILSGFVLTHAYRAALAEGRFHYGRFMAARFARIYPAHLAVLAFVLAMVIVAVLIGAEFDDRNFTGIGLGATLLLVHAWFPAVYDADWNGPSWSLSAEWFAYLAFPAYAWIGLKLRDRPWLVLGLAAGLFAGCDLAYQQLFGQTVVHAENNMGVLRILPEFLYGVGLYRLFERLKPSRPVAIAAALGLSMLMLALMHVRADDRLIVVIAGPFVLALALLAKAGADKGLARPWMLLGGEASYALYLIHMPILIGWKGVNALLTDRPSDYVLAVWEIPLLLAISLLAAVALHRHIEAPARVYLRRQANRLWPTTAKTPMSPGSQPPDV</sequence>
<dbReference type="Pfam" id="PF01757">
    <property type="entry name" value="Acyl_transf_3"/>
    <property type="match status" value="1"/>
</dbReference>
<accession>A0A2D2B0S6</accession>
<evidence type="ECO:0000259" key="2">
    <source>
        <dbReference type="Pfam" id="PF01757"/>
    </source>
</evidence>
<keyword evidence="3" id="KW-0012">Acyltransferase</keyword>